<dbReference type="GO" id="GO:0004177">
    <property type="term" value="F:aminopeptidase activity"/>
    <property type="evidence" value="ECO:0007669"/>
    <property type="project" value="TreeGrafter"/>
</dbReference>
<name>A0A850NY72_9PROT</name>
<dbReference type="Gene3D" id="3.60.70.12">
    <property type="entry name" value="L-amino peptidase D-ALA esterase/amidase"/>
    <property type="match status" value="1"/>
</dbReference>
<evidence type="ECO:0000256" key="1">
    <source>
        <dbReference type="ARBA" id="ARBA00007068"/>
    </source>
</evidence>
<dbReference type="PROSITE" id="PS51318">
    <property type="entry name" value="TAT"/>
    <property type="match status" value="1"/>
</dbReference>
<dbReference type="InterPro" id="IPR016117">
    <property type="entry name" value="ArgJ-like_dom_sf"/>
</dbReference>
<dbReference type="CDD" id="cd02253">
    <property type="entry name" value="DmpA"/>
    <property type="match status" value="1"/>
</dbReference>
<dbReference type="PANTHER" id="PTHR36512:SF3">
    <property type="entry name" value="BLR5678 PROTEIN"/>
    <property type="match status" value="1"/>
</dbReference>
<comment type="caution">
    <text evidence="2">The sequence shown here is derived from an EMBL/GenBank/DDBJ whole genome shotgun (WGS) entry which is preliminary data.</text>
</comment>
<protein>
    <submittedName>
        <fullName evidence="2">P1 family peptidase</fullName>
    </submittedName>
</protein>
<reference evidence="2 3" key="1">
    <citation type="submission" date="2020-06" db="EMBL/GenBank/DDBJ databases">
        <title>Description of novel acetic acid bacteria.</title>
        <authorList>
            <person name="Sombolestani A."/>
        </authorList>
    </citation>
    <scope>NUCLEOTIDE SEQUENCE [LARGE SCALE GENOMIC DNA]</scope>
    <source>
        <strain evidence="2 3">LMG 25</strain>
    </source>
</reference>
<proteinExistence type="inferred from homology"/>
<dbReference type="SUPFAM" id="SSF56266">
    <property type="entry name" value="DmpA/ArgJ-like"/>
    <property type="match status" value="1"/>
</dbReference>
<dbReference type="PANTHER" id="PTHR36512">
    <property type="entry name" value="D-AMINOPEPTIDASE"/>
    <property type="match status" value="1"/>
</dbReference>
<dbReference type="AlphaFoldDB" id="A0A850NY72"/>
<sequence length="408" mass="43388">MRNSRKECVMTDIPRRSMIGGLGLLGATALAGRALSPIAARAARPARPRARALGLPMQGHTGTDNAITDVAGVRVGHTTLISGQGEHAVRTGVTAILPRAPGALLHPCWAGTFSMNGNGEMTGTHWIEEAGWFMGPIAITNTCSIGTAHQAVAKWMVRSFPDHMGEDIWPLPVVAETYDGWLNDIGGFHITERHVLDAIRNARPGPVAEGNVGGGTGMITYEFKGGIGTSSRRVDTSAGQYTVGVLVQANNGIRPWLKVCGAPVGLVMRDDTVWTKEKGSIIIIVATDAPLMPTQLRRMAKRAGIGMGRLGTPSGNDSGDLYLAFTTANDPGAYPVRERVHIDALNDDDMDAMFMGVVQAVEESAINALLGARTMTGRRNRTVHAIDPDQLRDLVLRANAPFAHADLG</sequence>
<gene>
    <name evidence="2" type="ORF">HUK81_10505</name>
</gene>
<dbReference type="EMBL" id="JABXXS010000021">
    <property type="protein sequence ID" value="NVN37365.1"/>
    <property type="molecule type" value="Genomic_DNA"/>
</dbReference>
<dbReference type="Pfam" id="PF03576">
    <property type="entry name" value="Peptidase_S58"/>
    <property type="match status" value="1"/>
</dbReference>
<organism evidence="2 3">
    <name type="scientific">Komagataeibacter swingsii</name>
    <dbReference type="NCBI Taxonomy" id="215220"/>
    <lineage>
        <taxon>Bacteria</taxon>
        <taxon>Pseudomonadati</taxon>
        <taxon>Pseudomonadota</taxon>
        <taxon>Alphaproteobacteria</taxon>
        <taxon>Acetobacterales</taxon>
        <taxon>Acetobacteraceae</taxon>
        <taxon>Komagataeibacter</taxon>
    </lineage>
</organism>
<dbReference type="Proteomes" id="UP000522590">
    <property type="component" value="Unassembled WGS sequence"/>
</dbReference>
<accession>A0A850NY72</accession>
<comment type="similarity">
    <text evidence="1">Belongs to the peptidase S58 family.</text>
</comment>
<dbReference type="InterPro" id="IPR005321">
    <property type="entry name" value="Peptidase_S58_DmpA"/>
</dbReference>
<evidence type="ECO:0000313" key="2">
    <source>
        <dbReference type="EMBL" id="NVN37365.1"/>
    </source>
</evidence>
<dbReference type="InterPro" id="IPR006311">
    <property type="entry name" value="TAT_signal"/>
</dbReference>
<evidence type="ECO:0000313" key="3">
    <source>
        <dbReference type="Proteomes" id="UP000522590"/>
    </source>
</evidence>